<proteinExistence type="predicted"/>
<dbReference type="EMBL" id="MEVT01000010">
    <property type="protein sequence ID" value="OGC62995.1"/>
    <property type="molecule type" value="Genomic_DNA"/>
</dbReference>
<sequence length="105" mass="11213">MSGLGSVNQSVGIAYLLVKSTFKSRHCRIEGGLGGAEEKGGRADGWWNQPAPARSYSSGGDPLVDSQVCRAAATDSAWPGGVAVYWIHVTRTQPTQKPLRGAWQR</sequence>
<reference evidence="1 2" key="1">
    <citation type="journal article" date="2016" name="Nat. Commun.">
        <title>Thousands of microbial genomes shed light on interconnected biogeochemical processes in an aquifer system.</title>
        <authorList>
            <person name="Anantharaman K."/>
            <person name="Brown C.T."/>
            <person name="Hug L.A."/>
            <person name="Sharon I."/>
            <person name="Castelle C.J."/>
            <person name="Probst A.J."/>
            <person name="Thomas B.C."/>
            <person name="Singh A."/>
            <person name="Wilkins M.J."/>
            <person name="Karaoz U."/>
            <person name="Brodie E.L."/>
            <person name="Williams K.H."/>
            <person name="Hubbard S.S."/>
            <person name="Banfield J.F."/>
        </authorList>
    </citation>
    <scope>NUCLEOTIDE SEQUENCE [LARGE SCALE GENOMIC DNA]</scope>
</reference>
<dbReference type="AlphaFoldDB" id="A0A1F4W0X9"/>
<comment type="caution">
    <text evidence="1">The sequence shown here is derived from an EMBL/GenBank/DDBJ whole genome shotgun (WGS) entry which is preliminary data.</text>
</comment>
<gene>
    <name evidence="1" type="ORF">A2264_01865</name>
</gene>
<protein>
    <submittedName>
        <fullName evidence="1">Uncharacterized protein</fullName>
    </submittedName>
</protein>
<name>A0A1F4W0X9_UNCKA</name>
<organism evidence="1 2">
    <name type="scientific">candidate division WWE3 bacterium RIFOXYA2_FULL_46_9</name>
    <dbReference type="NCBI Taxonomy" id="1802636"/>
    <lineage>
        <taxon>Bacteria</taxon>
        <taxon>Katanobacteria</taxon>
    </lineage>
</organism>
<evidence type="ECO:0000313" key="2">
    <source>
        <dbReference type="Proteomes" id="UP000176614"/>
    </source>
</evidence>
<evidence type="ECO:0000313" key="1">
    <source>
        <dbReference type="EMBL" id="OGC62995.1"/>
    </source>
</evidence>
<accession>A0A1F4W0X9</accession>
<dbReference type="Proteomes" id="UP000176614">
    <property type="component" value="Unassembled WGS sequence"/>
</dbReference>